<dbReference type="GO" id="GO:0005737">
    <property type="term" value="C:cytoplasm"/>
    <property type="evidence" value="ECO:0007669"/>
    <property type="project" value="InterPro"/>
</dbReference>
<dbReference type="SUPFAM" id="SSF55190">
    <property type="entry name" value="Arginyl-tRNA synthetase (ArgRS), N-terminal 'additional' domain"/>
    <property type="match status" value="1"/>
</dbReference>
<evidence type="ECO:0000256" key="4">
    <source>
        <dbReference type="ARBA" id="ARBA00022741"/>
    </source>
</evidence>
<dbReference type="PANTHER" id="PTHR11956:SF5">
    <property type="entry name" value="ARGININE--TRNA LIGASE, CYTOPLASMIC"/>
    <property type="match status" value="1"/>
</dbReference>
<evidence type="ECO:0000256" key="8">
    <source>
        <dbReference type="ARBA" id="ARBA00033033"/>
    </source>
</evidence>
<organism evidence="13 14">
    <name type="scientific">Chlorella vulgaris</name>
    <name type="common">Green alga</name>
    <dbReference type="NCBI Taxonomy" id="3077"/>
    <lineage>
        <taxon>Eukaryota</taxon>
        <taxon>Viridiplantae</taxon>
        <taxon>Chlorophyta</taxon>
        <taxon>core chlorophytes</taxon>
        <taxon>Trebouxiophyceae</taxon>
        <taxon>Chlorellales</taxon>
        <taxon>Chlorellaceae</taxon>
        <taxon>Chlorella clade</taxon>
        <taxon>Chlorella</taxon>
    </lineage>
</organism>
<dbReference type="Pfam" id="PF03485">
    <property type="entry name" value="Arg_tRNA_synt_N"/>
    <property type="match status" value="1"/>
</dbReference>
<dbReference type="FunFam" id="3.30.1360.70:FF:000002">
    <property type="entry name" value="arginine--tRNA ligase, cytoplasmic"/>
    <property type="match status" value="1"/>
</dbReference>
<dbReference type="InterPro" id="IPR008909">
    <property type="entry name" value="DALR_anticod-bd"/>
</dbReference>
<keyword evidence="5 10" id="KW-0067">ATP-binding</keyword>
<gene>
    <name evidence="13" type="ORF">D9Q98_008093</name>
</gene>
<evidence type="ECO:0000256" key="6">
    <source>
        <dbReference type="ARBA" id="ARBA00022917"/>
    </source>
</evidence>
<dbReference type="CDD" id="cd00671">
    <property type="entry name" value="ArgRS_core"/>
    <property type="match status" value="1"/>
</dbReference>
<dbReference type="FunFam" id="3.40.50.620:FF:000096">
    <property type="entry name" value="Arginine--tRNA ligase chloroplastic/mitochondrial"/>
    <property type="match status" value="1"/>
</dbReference>
<dbReference type="SUPFAM" id="SSF47323">
    <property type="entry name" value="Anticodon-binding domain of a subclass of class I aminoacyl-tRNA synthetases"/>
    <property type="match status" value="1"/>
</dbReference>
<dbReference type="HAMAP" id="MF_00123">
    <property type="entry name" value="Arg_tRNA_synth"/>
    <property type="match status" value="1"/>
</dbReference>
<evidence type="ECO:0000256" key="7">
    <source>
        <dbReference type="ARBA" id="ARBA00023146"/>
    </source>
</evidence>
<dbReference type="InterPro" id="IPR036695">
    <property type="entry name" value="Arg-tRNA-synth_N_sf"/>
</dbReference>
<dbReference type="SMART" id="SM01016">
    <property type="entry name" value="Arg_tRNA_synt_N"/>
    <property type="match status" value="1"/>
</dbReference>
<comment type="caution">
    <text evidence="13">The sequence shown here is derived from an EMBL/GenBank/DDBJ whole genome shotgun (WGS) entry which is preliminary data.</text>
</comment>
<evidence type="ECO:0000256" key="10">
    <source>
        <dbReference type="RuleBase" id="RU363038"/>
    </source>
</evidence>
<dbReference type="SMART" id="SM00836">
    <property type="entry name" value="DALR_1"/>
    <property type="match status" value="1"/>
</dbReference>
<dbReference type="GO" id="GO:0009791">
    <property type="term" value="P:post-embryonic development"/>
    <property type="evidence" value="ECO:0007669"/>
    <property type="project" value="UniProtKB-ARBA"/>
</dbReference>
<dbReference type="Gene3D" id="3.30.1360.70">
    <property type="entry name" value="Arginyl tRNA synthetase N-terminal domain"/>
    <property type="match status" value="1"/>
</dbReference>
<protein>
    <recommendedName>
        <fullName evidence="2">arginine--tRNA ligase</fullName>
        <ecNumber evidence="2">6.1.1.19</ecNumber>
    </recommendedName>
    <alternativeName>
        <fullName evidence="8">Arginyl-tRNA synthetase</fullName>
    </alternativeName>
</protein>
<dbReference type="Pfam" id="PF05746">
    <property type="entry name" value="DALR_1"/>
    <property type="match status" value="1"/>
</dbReference>
<dbReference type="InterPro" id="IPR014729">
    <property type="entry name" value="Rossmann-like_a/b/a_fold"/>
</dbReference>
<dbReference type="Proteomes" id="UP001055712">
    <property type="component" value="Unassembled WGS sequence"/>
</dbReference>
<evidence type="ECO:0000259" key="11">
    <source>
        <dbReference type="SMART" id="SM00836"/>
    </source>
</evidence>
<dbReference type="NCBIfam" id="TIGR00456">
    <property type="entry name" value="argS"/>
    <property type="match status" value="1"/>
</dbReference>
<feature type="domain" description="DALR anticodon binding" evidence="11">
    <location>
        <begin position="558"/>
        <end position="672"/>
    </location>
</feature>
<dbReference type="InterPro" id="IPR001278">
    <property type="entry name" value="Arg-tRNA-ligase"/>
</dbReference>
<dbReference type="GO" id="GO:0048608">
    <property type="term" value="P:reproductive structure development"/>
    <property type="evidence" value="ECO:0007669"/>
    <property type="project" value="UniProtKB-ARBA"/>
</dbReference>
<dbReference type="GO" id="GO:0005524">
    <property type="term" value="F:ATP binding"/>
    <property type="evidence" value="ECO:0007669"/>
    <property type="project" value="UniProtKB-KW"/>
</dbReference>
<dbReference type="EMBL" id="SIDB01000012">
    <property type="protein sequence ID" value="KAI3424703.1"/>
    <property type="molecule type" value="Genomic_DNA"/>
</dbReference>
<dbReference type="PRINTS" id="PR01038">
    <property type="entry name" value="TRNASYNTHARG"/>
</dbReference>
<dbReference type="FunFam" id="1.10.730.10:FF:000006">
    <property type="entry name" value="Arginyl-tRNA synthetase 2, mitochondrial"/>
    <property type="match status" value="1"/>
</dbReference>
<dbReference type="PANTHER" id="PTHR11956">
    <property type="entry name" value="ARGINYL-TRNA SYNTHETASE"/>
    <property type="match status" value="1"/>
</dbReference>
<dbReference type="Gene3D" id="3.40.50.620">
    <property type="entry name" value="HUPs"/>
    <property type="match status" value="1"/>
</dbReference>
<keyword evidence="7 10" id="KW-0030">Aminoacyl-tRNA synthetase</keyword>
<dbReference type="Pfam" id="PF00750">
    <property type="entry name" value="tRNA-synt_1d"/>
    <property type="match status" value="1"/>
</dbReference>
<keyword evidence="3 10" id="KW-0436">Ligase</keyword>
<evidence type="ECO:0000256" key="3">
    <source>
        <dbReference type="ARBA" id="ARBA00022598"/>
    </source>
</evidence>
<accession>A0A9D4YSW4</accession>
<evidence type="ECO:0000256" key="5">
    <source>
        <dbReference type="ARBA" id="ARBA00022840"/>
    </source>
</evidence>
<dbReference type="Gene3D" id="1.10.730.10">
    <property type="entry name" value="Isoleucyl-tRNA Synthetase, Domain 1"/>
    <property type="match status" value="1"/>
</dbReference>
<dbReference type="PROSITE" id="PS00178">
    <property type="entry name" value="AA_TRNA_LIGASE_I"/>
    <property type="match status" value="1"/>
</dbReference>
<name>A0A9D4YSW4_CHLVU</name>
<comment type="catalytic activity">
    <reaction evidence="9">
        <text>tRNA(Arg) + L-arginine + ATP = L-arginyl-tRNA(Arg) + AMP + diphosphate</text>
        <dbReference type="Rhea" id="RHEA:20301"/>
        <dbReference type="Rhea" id="RHEA-COMP:9658"/>
        <dbReference type="Rhea" id="RHEA-COMP:9673"/>
        <dbReference type="ChEBI" id="CHEBI:30616"/>
        <dbReference type="ChEBI" id="CHEBI:32682"/>
        <dbReference type="ChEBI" id="CHEBI:33019"/>
        <dbReference type="ChEBI" id="CHEBI:78442"/>
        <dbReference type="ChEBI" id="CHEBI:78513"/>
        <dbReference type="ChEBI" id="CHEBI:456215"/>
        <dbReference type="EC" id="6.1.1.19"/>
    </reaction>
</comment>
<dbReference type="SUPFAM" id="SSF52374">
    <property type="entry name" value="Nucleotidylyl transferase"/>
    <property type="match status" value="1"/>
</dbReference>
<reference evidence="13" key="1">
    <citation type="journal article" date="2019" name="Plant J.">
        <title>Chlorella vulgaris genome assembly and annotation reveals the molecular basis for metabolic acclimation to high light conditions.</title>
        <authorList>
            <person name="Cecchin M."/>
            <person name="Marcolungo L."/>
            <person name="Rossato M."/>
            <person name="Girolomoni L."/>
            <person name="Cosentino E."/>
            <person name="Cuine S."/>
            <person name="Li-Beisson Y."/>
            <person name="Delledonne M."/>
            <person name="Ballottari M."/>
        </authorList>
    </citation>
    <scope>NUCLEOTIDE SEQUENCE</scope>
    <source>
        <strain evidence="13">211/11P</strain>
    </source>
</reference>
<dbReference type="InterPro" id="IPR005148">
    <property type="entry name" value="Arg-tRNA-synth_N"/>
</dbReference>
<dbReference type="InterPro" id="IPR001412">
    <property type="entry name" value="aa-tRNA-synth_I_CS"/>
</dbReference>
<dbReference type="InterPro" id="IPR009080">
    <property type="entry name" value="tRNAsynth_Ia_anticodon-bd"/>
</dbReference>
<dbReference type="InterPro" id="IPR035684">
    <property type="entry name" value="ArgRS_core"/>
</dbReference>
<keyword evidence="6 10" id="KW-0648">Protein biosynthesis</keyword>
<comment type="similarity">
    <text evidence="1 10">Belongs to the class-I aminoacyl-tRNA synthetase family.</text>
</comment>
<dbReference type="EC" id="6.1.1.19" evidence="2"/>
<evidence type="ECO:0000256" key="2">
    <source>
        <dbReference type="ARBA" id="ARBA00012837"/>
    </source>
</evidence>
<evidence type="ECO:0000259" key="12">
    <source>
        <dbReference type="SMART" id="SM01016"/>
    </source>
</evidence>
<sequence length="672" mass="73061">MLLASLQSTRVTTAASASRFARSSLSSSRAFRALGGSRLGMSAHISEALGKLDLMIASAAGGSSNCTAGAVAPPAEGKRQLSAAAAADAIHAGSIKQRLAAAFQQSLDAAFPSMAGEPAIVVPCGNPKFGDYQCNNAMALHGKMKGKPDAPKNPRAVAEALLANLPETGMVAETSLAGPGFINIRISPEWLAQHITSMMRDGISTWVPAGYAGRRVVVDFSSPNVAKEMHVGHLRSTIIGDTIARTLEFAGADVKRLNHIGDWGTQFGMLIQYIAEKRPEGLNAASDEDVADLQVLYRAAKLRFDEEEDFKTRAREAVTELQGGRPEYLQAWQRICDASRREFQKLYDRLDVTLEERGESFYNPMLKPVVDDLMERGVAELSDGAKCVFVEGGQNPLIVQKTDGGFGYASTDMAAIKHRIHEEKADWIIYVTDAGQAPHFDLVFAGAAKAGYLPADRTVRIDHVGFGLVLGEDGKKFKSRSGDVVRLVELLDEAKKRITATVKERRPDATDEEVEEAAAAMGYGAVKYADLKNHRTTNYRFSYDDMLSQQGNTAVYQLYAHARIASIVRKSGRDMAQVAASSSVVLGHEKEVALGLQIARFSDAVDDALSELLPHRLTEYLYDLSAAFNQFYVECQVNGSPEEDSRLLLSEATALIMRTCFQLLGIRVLYRI</sequence>
<reference evidence="13" key="2">
    <citation type="submission" date="2020-11" db="EMBL/GenBank/DDBJ databases">
        <authorList>
            <person name="Cecchin M."/>
            <person name="Marcolungo L."/>
            <person name="Rossato M."/>
            <person name="Girolomoni L."/>
            <person name="Cosentino E."/>
            <person name="Cuine S."/>
            <person name="Li-Beisson Y."/>
            <person name="Delledonne M."/>
            <person name="Ballottari M."/>
        </authorList>
    </citation>
    <scope>NUCLEOTIDE SEQUENCE</scope>
    <source>
        <strain evidence="13">211/11P</strain>
        <tissue evidence="13">Whole cell</tissue>
    </source>
</reference>
<evidence type="ECO:0000256" key="1">
    <source>
        <dbReference type="ARBA" id="ARBA00005594"/>
    </source>
</evidence>
<evidence type="ECO:0000313" key="14">
    <source>
        <dbReference type="Proteomes" id="UP001055712"/>
    </source>
</evidence>
<keyword evidence="14" id="KW-1185">Reference proteome</keyword>
<dbReference type="AlphaFoldDB" id="A0A9D4YSW4"/>
<proteinExistence type="inferred from homology"/>
<dbReference type="GO" id="GO:0004814">
    <property type="term" value="F:arginine-tRNA ligase activity"/>
    <property type="evidence" value="ECO:0007669"/>
    <property type="project" value="UniProtKB-EC"/>
</dbReference>
<keyword evidence="4 10" id="KW-0547">Nucleotide-binding</keyword>
<evidence type="ECO:0000256" key="9">
    <source>
        <dbReference type="ARBA" id="ARBA00049339"/>
    </source>
</evidence>
<dbReference type="GO" id="GO:0006420">
    <property type="term" value="P:arginyl-tRNA aminoacylation"/>
    <property type="evidence" value="ECO:0007669"/>
    <property type="project" value="InterPro"/>
</dbReference>
<feature type="domain" description="Arginyl tRNA synthetase N-terminal" evidence="12">
    <location>
        <begin position="97"/>
        <end position="186"/>
    </location>
</feature>
<evidence type="ECO:0000313" key="13">
    <source>
        <dbReference type="EMBL" id="KAI3424703.1"/>
    </source>
</evidence>
<dbReference type="OrthoDB" id="68056at2759"/>